<name>A0ACB9YHJ6_PLABR</name>
<organism evidence="1 2">
    <name type="scientific">Plasmodium brasilianum</name>
    <dbReference type="NCBI Taxonomy" id="5824"/>
    <lineage>
        <taxon>Eukaryota</taxon>
        <taxon>Sar</taxon>
        <taxon>Alveolata</taxon>
        <taxon>Apicomplexa</taxon>
        <taxon>Aconoidasida</taxon>
        <taxon>Haemosporida</taxon>
        <taxon>Plasmodiidae</taxon>
        <taxon>Plasmodium</taxon>
        <taxon>Plasmodium (Plasmodium)</taxon>
    </lineage>
</organism>
<protein>
    <submittedName>
        <fullName evidence="1">STP1 protein</fullName>
    </submittedName>
</protein>
<dbReference type="Proteomes" id="UP001056978">
    <property type="component" value="Chromosome 1"/>
</dbReference>
<gene>
    <name evidence="1" type="ORF">MKS88_000398</name>
</gene>
<comment type="caution">
    <text evidence="1">The sequence shown here is derived from an EMBL/GenBank/DDBJ whole genome shotgun (WGS) entry which is preliminary data.</text>
</comment>
<proteinExistence type="predicted"/>
<keyword evidence="2" id="KW-1185">Reference proteome</keyword>
<dbReference type="EMBL" id="CM043769">
    <property type="protein sequence ID" value="KAI4841163.1"/>
    <property type="molecule type" value="Genomic_DNA"/>
</dbReference>
<reference evidence="1" key="1">
    <citation type="submission" date="2022-06" db="EMBL/GenBank/DDBJ databases">
        <title>The First Complete Genome of the Simian Malaria Parasite Plasmodium brasilianum.</title>
        <authorList>
            <person name="Bajic M."/>
            <person name="Ravishankar S."/>
        </authorList>
    </citation>
    <scope>NUCLEOTIDE SEQUENCE</scope>
    <source>
        <strain evidence="1">Bolivian I</strain>
    </source>
</reference>
<accession>A0ACB9YHJ6</accession>
<evidence type="ECO:0000313" key="2">
    <source>
        <dbReference type="Proteomes" id="UP001056978"/>
    </source>
</evidence>
<evidence type="ECO:0000313" key="1">
    <source>
        <dbReference type="EMBL" id="KAI4841163.1"/>
    </source>
</evidence>
<sequence length="750" mass="89430">MGASQSIFSKGERLELNSWVTSHNIVNKIKYIISKTSSLSRTGIKKEVFRKECLNLVNFLIIQKNARPNILSQRRWEVLLKEFLSRYFNKPTKHGICPFILKEDERDLLRLSYTAHDFCEEKNSRLKSLKPYETPDENLYKCNREPECIDKFKEYNAWIQERRVGFYQNSIFKKSLEIPSQIHFPTDERCDVFRDKTFHELVSADLDKSPYSQDSYEGKEICTEDILEQSSTSAAHTQIDRTTVEQESQSSDKSELDIPLETEAIEDETSKIQSEDISLKKDIIFQVLKHLETPQGTIHPLLEKIFLSNDLKSDLSTYNESIVVPNSIFQYPLSIITYLGGNTSIIYISSFLIFFPIVILFFLFIKYNLIRMIKKKKTIKKRQVKLLRIVTPLHAARKSKFLTHEHEEDFLHNDEQIIKNIKIHEHNVNKNTKISKRKKDRTKTIIEIHMEVLEEFRNEEWKSSKGEFLSICIEQLTNEKYNTHSYLTKDELIMQNIKRLNDVEQQKLLWNKWIERHGNLSEILKKENCFNNLKNEWKKELQDYVEKMKELEKKSSNENHNFSFLRREKDIWKQWILKKGTIIEQYLKQDWFKRLEEQLQNRLYTFEIAETIYDVSSINMEELVYKECYQELYKYVKKKVLVKICILLFMMVLEECKKEEYIYNRESYFDSSINEWKTEMNLAKKSEIEKNITDVNKDVLENKENMGLIGEDNFKKEIHNWISKDDTNVNFTVNDEELDKTVLTSAKYIF</sequence>